<keyword evidence="3" id="KW-1185">Reference proteome</keyword>
<evidence type="ECO:0000313" key="3">
    <source>
        <dbReference type="Proteomes" id="UP001168877"/>
    </source>
</evidence>
<feature type="compositionally biased region" description="Basic and acidic residues" evidence="1">
    <location>
        <begin position="22"/>
        <end position="31"/>
    </location>
</feature>
<dbReference type="AlphaFoldDB" id="A0AA39TE21"/>
<feature type="compositionally biased region" description="Polar residues" evidence="1">
    <location>
        <begin position="43"/>
        <end position="53"/>
    </location>
</feature>
<protein>
    <submittedName>
        <fullName evidence="2">Uncharacterized protein</fullName>
    </submittedName>
</protein>
<reference evidence="2" key="2">
    <citation type="submission" date="2023-06" db="EMBL/GenBank/DDBJ databases">
        <authorList>
            <person name="Swenson N.G."/>
            <person name="Wegrzyn J.L."/>
            <person name="Mcevoy S.L."/>
        </authorList>
    </citation>
    <scope>NUCLEOTIDE SEQUENCE</scope>
    <source>
        <strain evidence="2">NS2018</strain>
        <tissue evidence="2">Leaf</tissue>
    </source>
</reference>
<comment type="caution">
    <text evidence="2">The sequence shown here is derived from an EMBL/GenBank/DDBJ whole genome shotgun (WGS) entry which is preliminary data.</text>
</comment>
<evidence type="ECO:0000256" key="1">
    <source>
        <dbReference type="SAM" id="MobiDB-lite"/>
    </source>
</evidence>
<feature type="compositionally biased region" description="Polar residues" evidence="1">
    <location>
        <begin position="82"/>
        <end position="99"/>
    </location>
</feature>
<evidence type="ECO:0000313" key="2">
    <source>
        <dbReference type="EMBL" id="KAK0607279.1"/>
    </source>
</evidence>
<name>A0AA39TE21_ACESA</name>
<sequence>MRTSSPLKKQLFYGNGIGRVEQGGRDWRDRGYGIPGLKEVMRSQGNWRNMQKQSELDGGRKDKSMDTEVDLGMDPNKGPPMVSNSDNLSGPIVTSNVSECSEFGPGPISKSITT</sequence>
<organism evidence="2 3">
    <name type="scientific">Acer saccharum</name>
    <name type="common">Sugar maple</name>
    <dbReference type="NCBI Taxonomy" id="4024"/>
    <lineage>
        <taxon>Eukaryota</taxon>
        <taxon>Viridiplantae</taxon>
        <taxon>Streptophyta</taxon>
        <taxon>Embryophyta</taxon>
        <taxon>Tracheophyta</taxon>
        <taxon>Spermatophyta</taxon>
        <taxon>Magnoliopsida</taxon>
        <taxon>eudicotyledons</taxon>
        <taxon>Gunneridae</taxon>
        <taxon>Pentapetalae</taxon>
        <taxon>rosids</taxon>
        <taxon>malvids</taxon>
        <taxon>Sapindales</taxon>
        <taxon>Sapindaceae</taxon>
        <taxon>Hippocastanoideae</taxon>
        <taxon>Acereae</taxon>
        <taxon>Acer</taxon>
    </lineage>
</organism>
<proteinExistence type="predicted"/>
<dbReference type="Proteomes" id="UP001168877">
    <property type="component" value="Unassembled WGS sequence"/>
</dbReference>
<feature type="compositionally biased region" description="Basic and acidic residues" evidence="1">
    <location>
        <begin position="54"/>
        <end position="66"/>
    </location>
</feature>
<gene>
    <name evidence="2" type="ORF">LWI29_012491</name>
</gene>
<reference evidence="2" key="1">
    <citation type="journal article" date="2022" name="Plant J.">
        <title>Strategies of tolerance reflected in two North American maple genomes.</title>
        <authorList>
            <person name="McEvoy S.L."/>
            <person name="Sezen U.U."/>
            <person name="Trouern-Trend A."/>
            <person name="McMahon S.M."/>
            <person name="Schaberg P.G."/>
            <person name="Yang J."/>
            <person name="Wegrzyn J.L."/>
            <person name="Swenson N.G."/>
        </authorList>
    </citation>
    <scope>NUCLEOTIDE SEQUENCE</scope>
    <source>
        <strain evidence="2">NS2018</strain>
    </source>
</reference>
<feature type="region of interest" description="Disordered" evidence="1">
    <location>
        <begin position="1"/>
        <end position="114"/>
    </location>
</feature>
<accession>A0AA39TE21</accession>
<dbReference type="EMBL" id="JAUESC010000001">
    <property type="protein sequence ID" value="KAK0607279.1"/>
    <property type="molecule type" value="Genomic_DNA"/>
</dbReference>